<gene>
    <name evidence="1" type="ORF">HK415_02935</name>
</gene>
<evidence type="ECO:0000313" key="1">
    <source>
        <dbReference type="EMBL" id="NNU42339.1"/>
    </source>
</evidence>
<protein>
    <submittedName>
        <fullName evidence="1">Uncharacterized protein</fullName>
    </submittedName>
</protein>
<accession>A0A849KKS7</accession>
<dbReference type="Proteomes" id="UP000552954">
    <property type="component" value="Unassembled WGS sequence"/>
</dbReference>
<keyword evidence="2" id="KW-1185">Reference proteome</keyword>
<reference evidence="1 2" key="1">
    <citation type="submission" date="2020-05" db="EMBL/GenBank/DDBJ databases">
        <authorList>
            <person name="Khan S.A."/>
            <person name="Jeon C.O."/>
            <person name="Chun B.H."/>
        </authorList>
    </citation>
    <scope>NUCLEOTIDE SEQUENCE [LARGE SCALE GENOMIC DNA]</scope>
    <source>
        <strain evidence="1 2">B156</strain>
    </source>
</reference>
<sequence length="88" mass="9756">MFAAARDSGLQLSRGEYAVVTDRQTGLVQYRITLPVRGAYTQVRAFVAAALKAVPALALDELTFERRSISETQVEARIRLTLYLRPAS</sequence>
<organism evidence="1 2">
    <name type="scientific">Ramlibacter montanisoli</name>
    <dbReference type="NCBI Taxonomy" id="2732512"/>
    <lineage>
        <taxon>Bacteria</taxon>
        <taxon>Pseudomonadati</taxon>
        <taxon>Pseudomonadota</taxon>
        <taxon>Betaproteobacteria</taxon>
        <taxon>Burkholderiales</taxon>
        <taxon>Comamonadaceae</taxon>
        <taxon>Ramlibacter</taxon>
    </lineage>
</organism>
<dbReference type="AlphaFoldDB" id="A0A849KKS7"/>
<name>A0A849KKS7_9BURK</name>
<proteinExistence type="predicted"/>
<evidence type="ECO:0000313" key="2">
    <source>
        <dbReference type="Proteomes" id="UP000552954"/>
    </source>
</evidence>
<dbReference type="RefSeq" id="WP_171556710.1">
    <property type="nucleotide sequence ID" value="NZ_JABFCS010000001.1"/>
</dbReference>
<dbReference type="EMBL" id="JABFCS010000001">
    <property type="protein sequence ID" value="NNU42339.1"/>
    <property type="molecule type" value="Genomic_DNA"/>
</dbReference>
<reference evidence="1 2" key="2">
    <citation type="submission" date="2020-06" db="EMBL/GenBank/DDBJ databases">
        <title>Ramlibacter rhizophilus sp. nov., isolated from rhizosphere soil of national flower Mugunghwa from South Korea.</title>
        <authorList>
            <person name="Zheng-Fei Y."/>
            <person name="Huan T."/>
        </authorList>
    </citation>
    <scope>NUCLEOTIDE SEQUENCE [LARGE SCALE GENOMIC DNA]</scope>
    <source>
        <strain evidence="1 2">B156</strain>
    </source>
</reference>
<comment type="caution">
    <text evidence="1">The sequence shown here is derived from an EMBL/GenBank/DDBJ whole genome shotgun (WGS) entry which is preliminary data.</text>
</comment>